<organism evidence="2 3">
    <name type="scientific">bacterium (Candidatus Gribaldobacteria) CG23_combo_of_CG06-09_8_20_14_all_37_87_8</name>
    <dbReference type="NCBI Taxonomy" id="2014278"/>
    <lineage>
        <taxon>Bacteria</taxon>
        <taxon>Candidatus Gribaldobacteria</taxon>
    </lineage>
</organism>
<sequence>MKFIVANRTKENPVQLLRTLGYIAINKESYGEFNLVKQLAKNSFPRFHLFLKEVNDKSFSVNLHLDQKKPSYGKQTAHSGEYEQDNPLLEEEAGAIRQLFY</sequence>
<dbReference type="EMBL" id="PCSB01000038">
    <property type="protein sequence ID" value="PIP31751.1"/>
    <property type="molecule type" value="Genomic_DNA"/>
</dbReference>
<evidence type="ECO:0000313" key="3">
    <source>
        <dbReference type="Proteomes" id="UP000230447"/>
    </source>
</evidence>
<protein>
    <submittedName>
        <fullName evidence="2">Uncharacterized protein</fullName>
    </submittedName>
</protein>
<name>A0A2G9ZF67_9BACT</name>
<dbReference type="Proteomes" id="UP000230447">
    <property type="component" value="Unassembled WGS sequence"/>
</dbReference>
<evidence type="ECO:0000313" key="2">
    <source>
        <dbReference type="EMBL" id="PIP31751.1"/>
    </source>
</evidence>
<gene>
    <name evidence="2" type="ORF">COX24_01905</name>
</gene>
<reference evidence="2 3" key="1">
    <citation type="submission" date="2017-09" db="EMBL/GenBank/DDBJ databases">
        <title>Depth-based differentiation of microbial function through sediment-hosted aquifers and enrichment of novel symbionts in the deep terrestrial subsurface.</title>
        <authorList>
            <person name="Probst A.J."/>
            <person name="Ladd B."/>
            <person name="Jarett J.K."/>
            <person name="Geller-Mcgrath D.E."/>
            <person name="Sieber C.M."/>
            <person name="Emerson J.B."/>
            <person name="Anantharaman K."/>
            <person name="Thomas B.C."/>
            <person name="Malmstrom R."/>
            <person name="Stieglmeier M."/>
            <person name="Klingl A."/>
            <person name="Woyke T."/>
            <person name="Ryan C.M."/>
            <person name="Banfield J.F."/>
        </authorList>
    </citation>
    <scope>NUCLEOTIDE SEQUENCE [LARGE SCALE GENOMIC DNA]</scope>
    <source>
        <strain evidence="2">CG23_combo_of_CG06-09_8_20_14_all_37_87_8</strain>
    </source>
</reference>
<evidence type="ECO:0000256" key="1">
    <source>
        <dbReference type="SAM" id="MobiDB-lite"/>
    </source>
</evidence>
<accession>A0A2G9ZF67</accession>
<dbReference type="AlphaFoldDB" id="A0A2G9ZF67"/>
<feature type="region of interest" description="Disordered" evidence="1">
    <location>
        <begin position="69"/>
        <end position="89"/>
    </location>
</feature>
<comment type="caution">
    <text evidence="2">The sequence shown here is derived from an EMBL/GenBank/DDBJ whole genome shotgun (WGS) entry which is preliminary data.</text>
</comment>
<proteinExistence type="predicted"/>